<evidence type="ECO:0000259" key="1">
    <source>
        <dbReference type="Pfam" id="PF04448"/>
    </source>
</evidence>
<dbReference type="RefSeq" id="WP_326926090.1">
    <property type="nucleotide sequence ID" value="NZ_CP136601.1"/>
</dbReference>
<reference evidence="2 3" key="1">
    <citation type="submission" date="2023-10" db="EMBL/GenBank/DDBJ databases">
        <title>SFO-1, KPC-2, NDM-1 were first reported in Portuguese citrobacter collected clinically.</title>
        <authorList>
            <person name="Guo K."/>
        </authorList>
    </citation>
    <scope>NUCLEOTIDE SEQUENCE [LARGE SCALE GENOMIC DNA]</scope>
    <source>
        <strain evidence="2 3">L2724hy</strain>
    </source>
</reference>
<feature type="domain" description="DUF551" evidence="1">
    <location>
        <begin position="193"/>
        <end position="258"/>
    </location>
</feature>
<dbReference type="Pfam" id="PF04448">
    <property type="entry name" value="DUF551"/>
    <property type="match status" value="1"/>
</dbReference>
<evidence type="ECO:0000313" key="3">
    <source>
        <dbReference type="Proteomes" id="UP001302613"/>
    </source>
</evidence>
<organism evidence="2 3">
    <name type="scientific">Citrobacter portucalensis</name>
    <dbReference type="NCBI Taxonomy" id="1639133"/>
    <lineage>
        <taxon>Bacteria</taxon>
        <taxon>Pseudomonadati</taxon>
        <taxon>Pseudomonadota</taxon>
        <taxon>Gammaproteobacteria</taxon>
        <taxon>Enterobacterales</taxon>
        <taxon>Enterobacteriaceae</taxon>
        <taxon>Citrobacter</taxon>
        <taxon>Citrobacter freundii complex</taxon>
    </lineage>
</organism>
<gene>
    <name evidence="2" type="ORF">RY846_11060</name>
</gene>
<keyword evidence="3" id="KW-1185">Reference proteome</keyword>
<sequence>MTALNKQALHEAAQEEIMLRSVSDTSDAWQDEASPEAVLALLDELEAKDSMIAAQQHEIRTLLNALEGRPCPKCNDTGMADSGGTQPWGEPISVPCDCAAPPAPVSVPAAMEMDDDFDSAFEHGKAVGWNACRAAMLQGAEPVKTANKLPFEQWLSQQTGTIDVECGCVMTEVFFHWLRVAYETGNSPVIPDGWIPVSERIPERDVDVQVYCADKKEQMVGYMERNETEGWFRFASLPNGGGVYCKPTHWMELPAAPQQEDL</sequence>
<dbReference type="InterPro" id="IPR007539">
    <property type="entry name" value="DUF551"/>
</dbReference>
<proteinExistence type="predicted"/>
<dbReference type="Proteomes" id="UP001302613">
    <property type="component" value="Chromosome"/>
</dbReference>
<protein>
    <submittedName>
        <fullName evidence="2">DUF551 domain-containing protein</fullName>
    </submittedName>
</protein>
<accession>A0ABZ0H841</accession>
<evidence type="ECO:0000313" key="2">
    <source>
        <dbReference type="EMBL" id="WOH45656.1"/>
    </source>
</evidence>
<name>A0ABZ0H841_9ENTR</name>
<dbReference type="EMBL" id="CP136601">
    <property type="protein sequence ID" value="WOH45656.1"/>
    <property type="molecule type" value="Genomic_DNA"/>
</dbReference>